<dbReference type="AlphaFoldDB" id="A0AAV2PYC8"/>
<proteinExistence type="predicted"/>
<keyword evidence="2" id="KW-1185">Reference proteome</keyword>
<reference evidence="1 2" key="1">
    <citation type="submission" date="2024-05" db="EMBL/GenBank/DDBJ databases">
        <authorList>
            <person name="Wallberg A."/>
        </authorList>
    </citation>
    <scope>NUCLEOTIDE SEQUENCE [LARGE SCALE GENOMIC DNA]</scope>
</reference>
<name>A0AAV2PYC8_MEGNR</name>
<dbReference type="PANTHER" id="PTHR33332">
    <property type="entry name" value="REVERSE TRANSCRIPTASE DOMAIN-CONTAINING PROTEIN"/>
    <property type="match status" value="1"/>
</dbReference>
<evidence type="ECO:0000313" key="2">
    <source>
        <dbReference type="Proteomes" id="UP001497623"/>
    </source>
</evidence>
<accession>A0AAV2PYC8</accession>
<dbReference type="EMBL" id="CAXKWB010002040">
    <property type="protein sequence ID" value="CAL4066066.1"/>
    <property type="molecule type" value="Genomic_DNA"/>
</dbReference>
<feature type="non-terminal residue" evidence="1">
    <location>
        <position position="162"/>
    </location>
</feature>
<dbReference type="Proteomes" id="UP001497623">
    <property type="component" value="Unassembled WGS sequence"/>
</dbReference>
<evidence type="ECO:0008006" key="3">
    <source>
        <dbReference type="Google" id="ProtNLM"/>
    </source>
</evidence>
<gene>
    <name evidence="1" type="ORF">MNOR_LOCUS5313</name>
</gene>
<evidence type="ECO:0000313" key="1">
    <source>
        <dbReference type="EMBL" id="CAL4066066.1"/>
    </source>
</evidence>
<sequence length="162" mass="18568">MMMQDAIERFAIWCKNLKLSINVQKTKTMCFTTKRDNTPILKLDNTEIECVKTYKYLGVIFDAPYLTWKPHINMVKYECMRKLNILRALSGTSWGADRENLLKIYEAICRSRINYGCPAFLTASDTNLKTLQIIQNSALRVALGAWRSTNTSALHVEANIVP</sequence>
<organism evidence="1 2">
    <name type="scientific">Meganyctiphanes norvegica</name>
    <name type="common">Northern krill</name>
    <name type="synonym">Thysanopoda norvegica</name>
    <dbReference type="NCBI Taxonomy" id="48144"/>
    <lineage>
        <taxon>Eukaryota</taxon>
        <taxon>Metazoa</taxon>
        <taxon>Ecdysozoa</taxon>
        <taxon>Arthropoda</taxon>
        <taxon>Crustacea</taxon>
        <taxon>Multicrustacea</taxon>
        <taxon>Malacostraca</taxon>
        <taxon>Eumalacostraca</taxon>
        <taxon>Eucarida</taxon>
        <taxon>Euphausiacea</taxon>
        <taxon>Euphausiidae</taxon>
        <taxon>Meganyctiphanes</taxon>
    </lineage>
</organism>
<comment type="caution">
    <text evidence="1">The sequence shown here is derived from an EMBL/GenBank/DDBJ whole genome shotgun (WGS) entry which is preliminary data.</text>
</comment>
<protein>
    <recommendedName>
        <fullName evidence="3">Reverse transcriptase</fullName>
    </recommendedName>
</protein>